<feature type="signal peptide" evidence="1">
    <location>
        <begin position="1"/>
        <end position="22"/>
    </location>
</feature>
<evidence type="ECO:0000256" key="1">
    <source>
        <dbReference type="SAM" id="SignalP"/>
    </source>
</evidence>
<feature type="chain" id="PRO_5020658448" evidence="1">
    <location>
        <begin position="23"/>
        <end position="66"/>
    </location>
</feature>
<keyword evidence="1" id="KW-0732">Signal</keyword>
<name>A0A4P7N810_PYROR</name>
<reference evidence="2 3" key="1">
    <citation type="journal article" date="2019" name="Mol. Biol. Evol.">
        <title>Blast fungal genomes show frequent chromosomal changes, gene gains and losses, and effector gene turnover.</title>
        <authorList>
            <person name="Gomez Luciano L.B."/>
            <person name="Jason Tsai I."/>
            <person name="Chuma I."/>
            <person name="Tosa Y."/>
            <person name="Chen Y.H."/>
            <person name="Li J.Y."/>
            <person name="Li M.Y."/>
            <person name="Jade Lu M.Y."/>
            <person name="Nakayashiki H."/>
            <person name="Li W.H."/>
        </authorList>
    </citation>
    <scope>NUCLEOTIDE SEQUENCE [LARGE SCALE GENOMIC DNA]</scope>
    <source>
        <strain evidence="2">MZ5-1-6</strain>
    </source>
</reference>
<organism evidence="2 3">
    <name type="scientific">Pyricularia oryzae</name>
    <name type="common">Rice blast fungus</name>
    <name type="synonym">Magnaporthe oryzae</name>
    <dbReference type="NCBI Taxonomy" id="318829"/>
    <lineage>
        <taxon>Eukaryota</taxon>
        <taxon>Fungi</taxon>
        <taxon>Dikarya</taxon>
        <taxon>Ascomycota</taxon>
        <taxon>Pezizomycotina</taxon>
        <taxon>Sordariomycetes</taxon>
        <taxon>Sordariomycetidae</taxon>
        <taxon>Magnaporthales</taxon>
        <taxon>Pyriculariaceae</taxon>
        <taxon>Pyricularia</taxon>
    </lineage>
</organism>
<sequence length="66" mass="6596">MLLPSQTSTVVSLLSLVPFMAASGGGPGASRCPCGVQGGDDVTLLVTGPLSLNWLGPGSERIEAIL</sequence>
<gene>
    <name evidence="2" type="ORF">PoMZ_03555</name>
</gene>
<dbReference type="EMBL" id="CP034206">
    <property type="protein sequence ID" value="QBZ58599.1"/>
    <property type="molecule type" value="Genomic_DNA"/>
</dbReference>
<evidence type="ECO:0000313" key="2">
    <source>
        <dbReference type="EMBL" id="QBZ58599.1"/>
    </source>
</evidence>
<evidence type="ECO:0000313" key="3">
    <source>
        <dbReference type="Proteomes" id="UP000294847"/>
    </source>
</evidence>
<accession>A0A4P7N810</accession>
<protein>
    <submittedName>
        <fullName evidence="2">Uncharacterized protein</fullName>
    </submittedName>
</protein>
<dbReference type="Proteomes" id="UP000294847">
    <property type="component" value="Chromosome 3"/>
</dbReference>
<dbReference type="AlphaFoldDB" id="A0A4P7N810"/>
<proteinExistence type="predicted"/>